<sequence>MLSKVSKFLLTVLISLQALYPASLVAGESKTGFLSKMKSWFSAKEMQDGDVRVSKIKDSLPWKRYDYTKSCGFSAEFPGDPEHSGQVIEIPQSELTIRYDTYVTETQSDNTVYVVSVWEYPEKVDVSRPELNLQEGFAGMLQALPESQVLFMQAKEIQGHKALEFWISCEDIYFRGMLISVNHTLYQVFMVYKNKNSKALDKEYETFTKSFKITKVREARNLDLKKKVRL</sequence>
<evidence type="ECO:0000313" key="3">
    <source>
        <dbReference type="Proteomes" id="UP000014627"/>
    </source>
</evidence>
<organism evidence="2 3">
    <name type="scientific">Chlamydia psittaci 99DC5</name>
    <dbReference type="NCBI Taxonomy" id="1112251"/>
    <lineage>
        <taxon>Bacteria</taxon>
        <taxon>Pseudomonadati</taxon>
        <taxon>Chlamydiota</taxon>
        <taxon>Chlamydiia</taxon>
        <taxon>Chlamydiales</taxon>
        <taxon>Chlamydiaceae</taxon>
        <taxon>Chlamydia/Chlamydophila group</taxon>
        <taxon>Chlamydia</taxon>
    </lineage>
</organism>
<comment type="caution">
    <text evidence="2">The sequence shown here is derived from an EMBL/GenBank/DDBJ whole genome shotgun (WGS) entry which is preliminary data.</text>
</comment>
<feature type="chain" id="PRO_5047514349" evidence="1">
    <location>
        <begin position="27"/>
        <end position="230"/>
    </location>
</feature>
<feature type="signal peptide" evidence="1">
    <location>
        <begin position="1"/>
        <end position="26"/>
    </location>
</feature>
<name>A0ABN0MNB6_CHLPS</name>
<dbReference type="GeneID" id="12243048"/>
<proteinExistence type="predicted"/>
<keyword evidence="3" id="KW-1185">Reference proteome</keyword>
<dbReference type="RefSeq" id="WP_006343262.1">
    <property type="nucleotide sequence ID" value="NZ_KE356190.1"/>
</dbReference>
<evidence type="ECO:0000256" key="1">
    <source>
        <dbReference type="SAM" id="SignalP"/>
    </source>
</evidence>
<keyword evidence="1" id="KW-0732">Signal</keyword>
<protein>
    <submittedName>
        <fullName evidence="2">Exported protein</fullName>
    </submittedName>
</protein>
<accession>A0ABN0MNB6</accession>
<reference evidence="2 3" key="1">
    <citation type="submission" date="2013-04" db="EMBL/GenBank/DDBJ databases">
        <title>Genome sequence of Chlamydia psittaci 99DC5.</title>
        <authorList>
            <person name="Huot-Creasy H."/>
            <person name="McCracken C.L."/>
            <person name="Humphries M."/>
            <person name="Sachse K."/>
            <person name="Laroucau K."/>
            <person name="Bavoil P."/>
            <person name="Myers G.S."/>
        </authorList>
    </citation>
    <scope>NUCLEOTIDE SEQUENCE [LARGE SCALE GENOMIC DNA]</scope>
    <source>
        <strain evidence="2 3">99DC5</strain>
    </source>
</reference>
<evidence type="ECO:0000313" key="2">
    <source>
        <dbReference type="EMBL" id="EPJ27426.1"/>
    </source>
</evidence>
<gene>
    <name evidence="2" type="ORF">CP99DC5_1048</name>
</gene>
<dbReference type="EMBL" id="ATLC01000055">
    <property type="protein sequence ID" value="EPJ27426.1"/>
    <property type="molecule type" value="Genomic_DNA"/>
</dbReference>
<dbReference type="Proteomes" id="UP000014627">
    <property type="component" value="Unassembled WGS sequence"/>
</dbReference>